<dbReference type="Gene3D" id="2.40.70.10">
    <property type="entry name" value="Acid Proteases"/>
    <property type="match status" value="1"/>
</dbReference>
<evidence type="ECO:0000313" key="3">
    <source>
        <dbReference type="EMBL" id="MDW6005453.1"/>
    </source>
</evidence>
<feature type="region of interest" description="Disordered" evidence="1">
    <location>
        <begin position="156"/>
        <end position="191"/>
    </location>
</feature>
<sequence length="317" mass="34512">MKRPWKSWITLMLFGGLVGCSSTISVGVETSAMQHDVVHPDTKDVMQQIDQSYGYEFDPGTDSTSVGVAANLSTGHDAGVPPEQPAAEAKSTDVKASAVAVTGAKEAEAETAEVAEPVTTPVTSPSVSPELPEAAVADAKASANKQAVANVIKTPQTSVAEQKMPEQKVPEQKVPELNVSEQKAPEQKESDQKDWAYLPGIDEKFPVQFDHDATISQLHTTDMSYFRRNGKEWVQFSILSGAKKSASVSLPVMRWMKVPSANVQHAVVITWVEFGREIKERTEFMLTDTPQRSSPVLLGQTFFRDMGPIDVEQLIGR</sequence>
<comment type="caution">
    <text evidence="3">The sequence shown here is derived from an EMBL/GenBank/DDBJ whole genome shotgun (WGS) entry which is preliminary data.</text>
</comment>
<feature type="compositionally biased region" description="Low complexity" evidence="1">
    <location>
        <begin position="112"/>
        <end position="129"/>
    </location>
</feature>
<dbReference type="PANTHER" id="PTHR38037:SF2">
    <property type="entry name" value="ATP-DEPENDENT ZINC PROTEASE DOMAIN-CONTAINING PROTEIN-RELATED"/>
    <property type="match status" value="1"/>
</dbReference>
<dbReference type="PROSITE" id="PS51257">
    <property type="entry name" value="PROKAR_LIPOPROTEIN"/>
    <property type="match status" value="1"/>
</dbReference>
<dbReference type="Pfam" id="PF05618">
    <property type="entry name" value="Zn_protease"/>
    <property type="match status" value="1"/>
</dbReference>
<dbReference type="PANTHER" id="PTHR38037">
    <property type="entry name" value="ZN_PROTEASE DOMAIN-CONTAINING PROTEIN"/>
    <property type="match status" value="1"/>
</dbReference>
<feature type="region of interest" description="Disordered" evidence="1">
    <location>
        <begin position="107"/>
        <end position="129"/>
    </location>
</feature>
<protein>
    <submittedName>
        <fullName evidence="3">RimK/LysX family protein</fullName>
    </submittedName>
</protein>
<dbReference type="EMBL" id="JAWRCO010000002">
    <property type="protein sequence ID" value="MDW6005453.1"/>
    <property type="molecule type" value="Genomic_DNA"/>
</dbReference>
<dbReference type="RefSeq" id="WP_087482131.1">
    <property type="nucleotide sequence ID" value="NZ_AP024884.1"/>
</dbReference>
<gene>
    <name evidence="3" type="ORF">SBX37_21515</name>
</gene>
<dbReference type="Proteomes" id="UP001283366">
    <property type="component" value="Unassembled WGS sequence"/>
</dbReference>
<keyword evidence="4" id="KW-1185">Reference proteome</keyword>
<evidence type="ECO:0000313" key="4">
    <source>
        <dbReference type="Proteomes" id="UP001283366"/>
    </source>
</evidence>
<accession>A0ABU4IES5</accession>
<feature type="domain" description="Retropepsin-like aspartic endopeptidase" evidence="2">
    <location>
        <begin position="193"/>
        <end position="312"/>
    </location>
</feature>
<dbReference type="InterPro" id="IPR021109">
    <property type="entry name" value="Peptidase_aspartic_dom_sf"/>
</dbReference>
<name>A0ABU4IES5_9VIBR</name>
<evidence type="ECO:0000256" key="1">
    <source>
        <dbReference type="SAM" id="MobiDB-lite"/>
    </source>
</evidence>
<evidence type="ECO:0000259" key="2">
    <source>
        <dbReference type="Pfam" id="PF05618"/>
    </source>
</evidence>
<dbReference type="SUPFAM" id="SSF50630">
    <property type="entry name" value="Acid proteases"/>
    <property type="match status" value="1"/>
</dbReference>
<proteinExistence type="predicted"/>
<organism evidence="3 4">
    <name type="scientific">Vibrio mangrovi</name>
    <dbReference type="NCBI Taxonomy" id="474394"/>
    <lineage>
        <taxon>Bacteria</taxon>
        <taxon>Pseudomonadati</taxon>
        <taxon>Pseudomonadota</taxon>
        <taxon>Gammaproteobacteria</taxon>
        <taxon>Vibrionales</taxon>
        <taxon>Vibrionaceae</taxon>
        <taxon>Vibrio</taxon>
    </lineage>
</organism>
<feature type="region of interest" description="Disordered" evidence="1">
    <location>
        <begin position="74"/>
        <end position="93"/>
    </location>
</feature>
<dbReference type="InterPro" id="IPR008503">
    <property type="entry name" value="Asp_endopeptidase"/>
</dbReference>
<feature type="compositionally biased region" description="Basic and acidic residues" evidence="1">
    <location>
        <begin position="163"/>
        <end position="174"/>
    </location>
</feature>
<reference evidence="3 4" key="1">
    <citation type="submission" date="2023-11" db="EMBL/GenBank/DDBJ databases">
        <title>Plant-associative lifestyle of Vibrio porteresiae and its evolutionary dynamics.</title>
        <authorList>
            <person name="Rameshkumar N."/>
            <person name="Kirti K."/>
        </authorList>
    </citation>
    <scope>NUCLEOTIDE SEQUENCE [LARGE SCALE GENOMIC DNA]</scope>
    <source>
        <strain evidence="3 4">MSSRF38</strain>
    </source>
</reference>